<comment type="caution">
    <text evidence="2">The sequence shown here is derived from an EMBL/GenBank/DDBJ whole genome shotgun (WGS) entry which is preliminary data.</text>
</comment>
<dbReference type="Gene3D" id="1.10.3680.10">
    <property type="entry name" value="TerB-like"/>
    <property type="match status" value="1"/>
</dbReference>
<gene>
    <name evidence="2" type="ORF">M977_04524</name>
</gene>
<protein>
    <submittedName>
        <fullName evidence="2">Phage protein</fullName>
    </submittedName>
</protein>
<feature type="domain" description="Co-chaperone DjlA N-terminal" evidence="1">
    <location>
        <begin position="13"/>
        <end position="53"/>
    </location>
</feature>
<dbReference type="Pfam" id="PF05099">
    <property type="entry name" value="TerB"/>
    <property type="match status" value="2"/>
</dbReference>
<evidence type="ECO:0000259" key="1">
    <source>
        <dbReference type="Pfam" id="PF05099"/>
    </source>
</evidence>
<sequence length="143" mass="15645">MFGFGKKARKAVAEVKKFEKRDLAQAVINAAWLVAYADGDCSNVEKAAVDQVLRANPVLGAFTSEIQGISATIIAQLEANYKVGRLAAYREIEDCKGDQREAEDVLVTAIAIAEADGNIEEQEKKVLDEIANRLGLRLETYLD</sequence>
<dbReference type="InterPro" id="IPR007791">
    <property type="entry name" value="DjlA_N"/>
</dbReference>
<dbReference type="InterPro" id="IPR029024">
    <property type="entry name" value="TerB-like"/>
</dbReference>
<dbReference type="SUPFAM" id="SSF158682">
    <property type="entry name" value="TerB-like"/>
    <property type="match status" value="1"/>
</dbReference>
<organism evidence="2 3">
    <name type="scientific">Buttiauxella gaviniae ATCC 51604</name>
    <dbReference type="NCBI Taxonomy" id="1354253"/>
    <lineage>
        <taxon>Bacteria</taxon>
        <taxon>Pseudomonadati</taxon>
        <taxon>Pseudomonadota</taxon>
        <taxon>Gammaproteobacteria</taxon>
        <taxon>Enterobacterales</taxon>
        <taxon>Enterobacteriaceae</taxon>
        <taxon>Buttiauxella</taxon>
    </lineage>
</organism>
<dbReference type="PATRIC" id="fig|1354253.4.peg.4648"/>
<dbReference type="AlphaFoldDB" id="A0A1B7HMB6"/>
<evidence type="ECO:0000313" key="3">
    <source>
        <dbReference type="Proteomes" id="UP000078504"/>
    </source>
</evidence>
<accession>A0A1B7HMB6</accession>
<feature type="domain" description="Co-chaperone DjlA N-terminal" evidence="1">
    <location>
        <begin position="86"/>
        <end position="137"/>
    </location>
</feature>
<reference evidence="2 3" key="1">
    <citation type="submission" date="2016-04" db="EMBL/GenBank/DDBJ databases">
        <title>ATOL: Assembling a taxonomically balanced genome-scale reconstruction of the evolutionary history of the Enterobacteriaceae.</title>
        <authorList>
            <person name="Plunkett G.III."/>
            <person name="Neeno-Eckwall E.C."/>
            <person name="Glasner J.D."/>
            <person name="Perna N.T."/>
        </authorList>
    </citation>
    <scope>NUCLEOTIDE SEQUENCE [LARGE SCALE GENOMIC DNA]</scope>
    <source>
        <strain evidence="2 3">ATCC 51604</strain>
    </source>
</reference>
<dbReference type="CDD" id="cd07176">
    <property type="entry name" value="terB"/>
    <property type="match status" value="1"/>
</dbReference>
<name>A0A1B7HMB6_9ENTR</name>
<dbReference type="EMBL" id="LXEP01000047">
    <property type="protein sequence ID" value="OAT16774.1"/>
    <property type="molecule type" value="Genomic_DNA"/>
</dbReference>
<dbReference type="RefSeq" id="WP_064519095.1">
    <property type="nucleotide sequence ID" value="NZ_LXEP01000047.1"/>
</dbReference>
<evidence type="ECO:0000313" key="2">
    <source>
        <dbReference type="EMBL" id="OAT16774.1"/>
    </source>
</evidence>
<proteinExistence type="predicted"/>
<dbReference type="Proteomes" id="UP000078504">
    <property type="component" value="Unassembled WGS sequence"/>
</dbReference>